<gene>
    <name evidence="2" type="ORF">MsAg5_04150</name>
</gene>
<keyword evidence="1" id="KW-0472">Membrane</keyword>
<dbReference type="AlphaFoldDB" id="A0AAE4MIS4"/>
<comment type="caution">
    <text evidence="2">The sequence shown here is derived from an EMBL/GenBank/DDBJ whole genome shotgun (WGS) entry which is preliminary data.</text>
</comment>
<feature type="transmembrane region" description="Helical" evidence="1">
    <location>
        <begin position="12"/>
        <end position="31"/>
    </location>
</feature>
<sequence length="135" mass="15364">MKYNPTNRNNNLLFLFLFAVCFICIFLYYSGPLSGSVLPAVPAAIFYVFGSLIFGLLSKDVKKSVLFGIVYSIPYLYVFRESNLWFVAFLIPVVQGAIGYFSAKNESDFDMKGFNSLILVFLMLVLVFLPLIYFK</sequence>
<proteinExistence type="predicted"/>
<evidence type="ECO:0000313" key="3">
    <source>
        <dbReference type="Proteomes" id="UP001271789"/>
    </source>
</evidence>
<evidence type="ECO:0000256" key="1">
    <source>
        <dbReference type="SAM" id="Phobius"/>
    </source>
</evidence>
<dbReference type="Proteomes" id="UP001271789">
    <property type="component" value="Unassembled WGS sequence"/>
</dbReference>
<organism evidence="2 3">
    <name type="scientific">Methanolapillus africanus</name>
    <dbReference type="NCBI Taxonomy" id="3028297"/>
    <lineage>
        <taxon>Archaea</taxon>
        <taxon>Methanobacteriati</taxon>
        <taxon>Methanobacteriota</taxon>
        <taxon>Stenosarchaea group</taxon>
        <taxon>Methanomicrobia</taxon>
        <taxon>Methanosarcinales</taxon>
        <taxon>Methanosarcinaceae</taxon>
        <taxon>Methanolapillus</taxon>
    </lineage>
</organism>
<feature type="transmembrane region" description="Helical" evidence="1">
    <location>
        <begin position="114"/>
        <end position="134"/>
    </location>
</feature>
<keyword evidence="1" id="KW-1133">Transmembrane helix</keyword>
<keyword evidence="1" id="KW-0812">Transmembrane</keyword>
<feature type="transmembrane region" description="Helical" evidence="1">
    <location>
        <begin position="37"/>
        <end position="57"/>
    </location>
</feature>
<reference evidence="2" key="1">
    <citation type="submission" date="2023-06" db="EMBL/GenBank/DDBJ databases">
        <title>Genome sequence of Methanosarcinaceae archaeon Ag5.</title>
        <authorList>
            <person name="Protasov E."/>
            <person name="Platt K."/>
            <person name="Poehlein A."/>
            <person name="Daniel R."/>
            <person name="Brune A."/>
        </authorList>
    </citation>
    <scope>NUCLEOTIDE SEQUENCE</scope>
    <source>
        <strain evidence="2">Ag5</strain>
    </source>
</reference>
<dbReference type="EMBL" id="JAWDKD010000008">
    <property type="protein sequence ID" value="MDV0446570.1"/>
    <property type="molecule type" value="Genomic_DNA"/>
</dbReference>
<feature type="transmembrane region" description="Helical" evidence="1">
    <location>
        <begin position="85"/>
        <end position="102"/>
    </location>
</feature>
<feature type="transmembrane region" description="Helical" evidence="1">
    <location>
        <begin position="64"/>
        <end position="79"/>
    </location>
</feature>
<name>A0AAE4MIS4_9EURY</name>
<accession>A0AAE4MIS4</accession>
<protein>
    <submittedName>
        <fullName evidence="2">Uncharacterized protein</fullName>
    </submittedName>
</protein>
<evidence type="ECO:0000313" key="2">
    <source>
        <dbReference type="EMBL" id="MDV0446570.1"/>
    </source>
</evidence>
<keyword evidence="3" id="KW-1185">Reference proteome</keyword>